<name>A0A9N8WEE1_9GLOM</name>
<accession>A0A9N8WEE1</accession>
<feature type="compositionally biased region" description="Basic and acidic residues" evidence="1">
    <location>
        <begin position="49"/>
        <end position="66"/>
    </location>
</feature>
<proteinExistence type="predicted"/>
<gene>
    <name evidence="2" type="ORF">RFULGI_LOCUS1806</name>
</gene>
<evidence type="ECO:0000313" key="3">
    <source>
        <dbReference type="Proteomes" id="UP000789396"/>
    </source>
</evidence>
<reference evidence="2" key="1">
    <citation type="submission" date="2021-06" db="EMBL/GenBank/DDBJ databases">
        <authorList>
            <person name="Kallberg Y."/>
            <person name="Tangrot J."/>
            <person name="Rosling A."/>
        </authorList>
    </citation>
    <scope>NUCLEOTIDE SEQUENCE</scope>
    <source>
        <strain evidence="2">IN212</strain>
    </source>
</reference>
<dbReference type="Proteomes" id="UP000789396">
    <property type="component" value="Unassembled WGS sequence"/>
</dbReference>
<dbReference type="AlphaFoldDB" id="A0A9N8WEE1"/>
<dbReference type="EMBL" id="CAJVPZ010001217">
    <property type="protein sequence ID" value="CAG8486962.1"/>
    <property type="molecule type" value="Genomic_DNA"/>
</dbReference>
<protein>
    <submittedName>
        <fullName evidence="2">1890_t:CDS:1</fullName>
    </submittedName>
</protein>
<dbReference type="OrthoDB" id="2393598at2759"/>
<keyword evidence="3" id="KW-1185">Reference proteome</keyword>
<feature type="compositionally biased region" description="Basic residues" evidence="1">
    <location>
        <begin position="76"/>
        <end position="85"/>
    </location>
</feature>
<sequence>MLFIKIVLLREELMFVNTKAIQKALQSKSNSRCLIEVLQEFNDENDDELSSKDSQVEDSTRDKENFTSEMFQLQNSKRKQAKEDQ</sequence>
<organism evidence="2 3">
    <name type="scientific">Racocetra fulgida</name>
    <dbReference type="NCBI Taxonomy" id="60492"/>
    <lineage>
        <taxon>Eukaryota</taxon>
        <taxon>Fungi</taxon>
        <taxon>Fungi incertae sedis</taxon>
        <taxon>Mucoromycota</taxon>
        <taxon>Glomeromycotina</taxon>
        <taxon>Glomeromycetes</taxon>
        <taxon>Diversisporales</taxon>
        <taxon>Gigasporaceae</taxon>
        <taxon>Racocetra</taxon>
    </lineage>
</organism>
<comment type="caution">
    <text evidence="2">The sequence shown here is derived from an EMBL/GenBank/DDBJ whole genome shotgun (WGS) entry which is preliminary data.</text>
</comment>
<evidence type="ECO:0000313" key="2">
    <source>
        <dbReference type="EMBL" id="CAG8486962.1"/>
    </source>
</evidence>
<feature type="region of interest" description="Disordered" evidence="1">
    <location>
        <begin position="43"/>
        <end position="85"/>
    </location>
</feature>
<evidence type="ECO:0000256" key="1">
    <source>
        <dbReference type="SAM" id="MobiDB-lite"/>
    </source>
</evidence>